<evidence type="ECO:0000313" key="1">
    <source>
        <dbReference type="EMBL" id="GIY67348.1"/>
    </source>
</evidence>
<dbReference type="EMBL" id="BPLR01014230">
    <property type="protein sequence ID" value="GIY67348.1"/>
    <property type="molecule type" value="Genomic_DNA"/>
</dbReference>
<evidence type="ECO:0000313" key="2">
    <source>
        <dbReference type="Proteomes" id="UP001054945"/>
    </source>
</evidence>
<organism evidence="1 2">
    <name type="scientific">Caerostris extrusa</name>
    <name type="common">Bark spider</name>
    <name type="synonym">Caerostris bankana</name>
    <dbReference type="NCBI Taxonomy" id="172846"/>
    <lineage>
        <taxon>Eukaryota</taxon>
        <taxon>Metazoa</taxon>
        <taxon>Ecdysozoa</taxon>
        <taxon>Arthropoda</taxon>
        <taxon>Chelicerata</taxon>
        <taxon>Arachnida</taxon>
        <taxon>Araneae</taxon>
        <taxon>Araneomorphae</taxon>
        <taxon>Entelegynae</taxon>
        <taxon>Araneoidea</taxon>
        <taxon>Araneidae</taxon>
        <taxon>Caerostris</taxon>
    </lineage>
</organism>
<comment type="caution">
    <text evidence="1">The sequence shown here is derived from an EMBL/GenBank/DDBJ whole genome shotgun (WGS) entry which is preliminary data.</text>
</comment>
<dbReference type="Proteomes" id="UP001054945">
    <property type="component" value="Unassembled WGS sequence"/>
</dbReference>
<gene>
    <name evidence="1" type="ORF">CEXT_22861</name>
</gene>
<proteinExistence type="predicted"/>
<protein>
    <submittedName>
        <fullName evidence="1">Uncharacterized protein</fullName>
    </submittedName>
</protein>
<name>A0AAV4VBC9_CAEEX</name>
<keyword evidence="2" id="KW-1185">Reference proteome</keyword>
<reference evidence="1 2" key="1">
    <citation type="submission" date="2021-06" db="EMBL/GenBank/DDBJ databases">
        <title>Caerostris extrusa draft genome.</title>
        <authorList>
            <person name="Kono N."/>
            <person name="Arakawa K."/>
        </authorList>
    </citation>
    <scope>NUCLEOTIDE SEQUENCE [LARGE SCALE GENOMIC DNA]</scope>
</reference>
<dbReference type="AlphaFoldDB" id="A0AAV4VBC9"/>
<accession>A0AAV4VBC9</accession>
<sequence length="81" mass="9372">MRRKTQDYLPFCTFNTERNKSGGRCCPSNRCPLLNNRFPLSTPHKKNTDLSLLGQKKDTSARFFFIVWGGTQVKRKAISVY</sequence>